<dbReference type="OrthoDB" id="4835412at2759"/>
<feature type="compositionally biased region" description="Basic and acidic residues" evidence="1">
    <location>
        <begin position="333"/>
        <end position="349"/>
    </location>
</feature>
<feature type="region of interest" description="Disordered" evidence="1">
    <location>
        <begin position="327"/>
        <end position="363"/>
    </location>
</feature>
<sequence length="916" mass="102320">MPTNYCQTPTMEAAVQQAEELKDLRETRRLEEDAIRRRYMSLIKATRDVSEYIKLNDEKVTRIEALASRYKGLEADLAESHKRANDLTALHHQQVSSSPAPAPTSFSHDNNTDQGPRNEETEEQASLRDIPASQSRPSTEVRREISRSQHQLILRIQSIHGHQKRKASFEVSKDVKRSRPDCLADTHGTAVTDPAASTAAPQPSQQQAPSTAQEISYAEVRRRATEDGHWDSIMEYPPRGKAWYILYCQDHHVHFKQSAIRAAAKHLNSSAHNFPNRNSLPAIAALGFRIPDCTPELASKYNRDVETAYKCGYEPANATKYSGKKVKYPFEGQGDHPDQHDSTRPEPRLIPKANNGSSSGLALEPAPTQHLVANPKTFHIYYSEFPEDVDGERIITYWPVIILGWDDLRPGKIPNDTSNINIQWNTLHETGLLRDENKPPRCYEYGDQGILGWAAGYDDSSSAIKLRNRKFPVMYFDDFRSFGWVSATWLSKFGLERRGPPKRRGYSEIAFHEAREFVAKREGFADWGERERARKNGTLARWTPRVEQPSSRADSRTNTTNPTRSSDKDKSGSLEPVCSDDELRALKENAVEIPGDDDYKDLDDDDPGEDGEDTDTDADIDADVMPNLEKTEWPSNHSAQSEDRASSVPEDLHVTRPSPREPTIPPMPPKTNEQTLEPRAPTPVTAIGPTRKFTAKRTGMSQFRASLPPRPIKSASALPPLESIASLPPRPLAPVAGPSPLELLKQPTAQASISDKNPTAEESGQPIITRVTHTINLPRTAATTPPVASNELTGPHRFEVCEYDSDGYHWKRSSCTENGIRLFQVEDGKGLQSSPGCPVNVRIDAAEWGALSNKSITGNCIVTITRTDGTKSIKMIFDRKDGDDTVKRGRQQARDFVSWLRGERKKLNLTLDASLG</sequence>
<keyword evidence="3" id="KW-1185">Reference proteome</keyword>
<dbReference type="RefSeq" id="XP_045951489.1">
    <property type="nucleotide sequence ID" value="XM_046104267.1"/>
</dbReference>
<dbReference type="AlphaFoldDB" id="A0A9P8UBI6"/>
<proteinExistence type="predicted"/>
<evidence type="ECO:0000313" key="2">
    <source>
        <dbReference type="EMBL" id="KAH6644975.1"/>
    </source>
</evidence>
<evidence type="ECO:0000256" key="1">
    <source>
        <dbReference type="SAM" id="MobiDB-lite"/>
    </source>
</evidence>
<gene>
    <name evidence="2" type="ORF">BKA67DRAFT_586616</name>
</gene>
<dbReference type="EMBL" id="JAGPXC010000012">
    <property type="protein sequence ID" value="KAH6644975.1"/>
    <property type="molecule type" value="Genomic_DNA"/>
</dbReference>
<feature type="compositionally biased region" description="Basic and acidic residues" evidence="1">
    <location>
        <begin position="167"/>
        <end position="184"/>
    </location>
</feature>
<protein>
    <submittedName>
        <fullName evidence="2">Uncharacterized protein</fullName>
    </submittedName>
</protein>
<dbReference type="Proteomes" id="UP000758603">
    <property type="component" value="Unassembled WGS sequence"/>
</dbReference>
<dbReference type="GeneID" id="70133158"/>
<reference evidence="2" key="1">
    <citation type="journal article" date="2021" name="Nat. Commun.">
        <title>Genetic determinants of endophytism in the Arabidopsis root mycobiome.</title>
        <authorList>
            <person name="Mesny F."/>
            <person name="Miyauchi S."/>
            <person name="Thiergart T."/>
            <person name="Pickel B."/>
            <person name="Atanasova L."/>
            <person name="Karlsson M."/>
            <person name="Huettel B."/>
            <person name="Barry K.W."/>
            <person name="Haridas S."/>
            <person name="Chen C."/>
            <person name="Bauer D."/>
            <person name="Andreopoulos W."/>
            <person name="Pangilinan J."/>
            <person name="LaButti K."/>
            <person name="Riley R."/>
            <person name="Lipzen A."/>
            <person name="Clum A."/>
            <person name="Drula E."/>
            <person name="Henrissat B."/>
            <person name="Kohler A."/>
            <person name="Grigoriev I.V."/>
            <person name="Martin F.M."/>
            <person name="Hacquard S."/>
        </authorList>
    </citation>
    <scope>NUCLEOTIDE SEQUENCE</scope>
    <source>
        <strain evidence="2">MPI-SDFR-AT-0073</strain>
    </source>
</reference>
<feature type="region of interest" description="Disordered" evidence="1">
    <location>
        <begin position="91"/>
        <end position="213"/>
    </location>
</feature>
<accession>A0A9P8UBI6</accession>
<feature type="compositionally biased region" description="Acidic residues" evidence="1">
    <location>
        <begin position="594"/>
        <end position="622"/>
    </location>
</feature>
<name>A0A9P8UBI6_9PEZI</name>
<feature type="region of interest" description="Disordered" evidence="1">
    <location>
        <begin position="535"/>
        <end position="687"/>
    </location>
</feature>
<feature type="compositionally biased region" description="Basic and acidic residues" evidence="1">
    <location>
        <begin position="581"/>
        <end position="590"/>
    </location>
</feature>
<feature type="compositionally biased region" description="Basic and acidic residues" evidence="1">
    <location>
        <begin position="640"/>
        <end position="654"/>
    </location>
</feature>
<organism evidence="2 3">
    <name type="scientific">Truncatella angustata</name>
    <dbReference type="NCBI Taxonomy" id="152316"/>
    <lineage>
        <taxon>Eukaryota</taxon>
        <taxon>Fungi</taxon>
        <taxon>Dikarya</taxon>
        <taxon>Ascomycota</taxon>
        <taxon>Pezizomycotina</taxon>
        <taxon>Sordariomycetes</taxon>
        <taxon>Xylariomycetidae</taxon>
        <taxon>Amphisphaeriales</taxon>
        <taxon>Sporocadaceae</taxon>
        <taxon>Truncatella</taxon>
    </lineage>
</organism>
<comment type="caution">
    <text evidence="2">The sequence shown here is derived from an EMBL/GenBank/DDBJ whole genome shotgun (WGS) entry which is preliminary data.</text>
</comment>
<feature type="compositionally biased region" description="Polar residues" evidence="1">
    <location>
        <begin position="104"/>
        <end position="115"/>
    </location>
</feature>
<feature type="compositionally biased region" description="Pro residues" evidence="1">
    <location>
        <begin position="660"/>
        <end position="669"/>
    </location>
</feature>
<evidence type="ECO:0000313" key="3">
    <source>
        <dbReference type="Proteomes" id="UP000758603"/>
    </source>
</evidence>
<feature type="compositionally biased region" description="Low complexity" evidence="1">
    <location>
        <begin position="194"/>
        <end position="213"/>
    </location>
</feature>